<keyword evidence="5" id="KW-0408">Iron</keyword>
<keyword evidence="4" id="KW-0249">Electron transport</keyword>
<dbReference type="PANTHER" id="PTHR39425:SF1">
    <property type="entry name" value="CYTOCHROME C7-LIKE DOMAIN-CONTAINING PROTEIN"/>
    <property type="match status" value="1"/>
</dbReference>
<keyword evidence="6" id="KW-0812">Transmembrane</keyword>
<dbReference type="InterPro" id="IPR036280">
    <property type="entry name" value="Multihaem_cyt_sf"/>
</dbReference>
<dbReference type="Proteomes" id="UP001165044">
    <property type="component" value="Unassembled WGS sequence"/>
</dbReference>
<comment type="caution">
    <text evidence="9">The sequence shown here is derived from an EMBL/GenBank/DDBJ whole genome shotgun (WGS) entry which is preliminary data.</text>
</comment>
<keyword evidence="1" id="KW-0813">Transport</keyword>
<accession>A0ABQ5PUF0</accession>
<evidence type="ECO:0000313" key="10">
    <source>
        <dbReference type="Proteomes" id="UP001165044"/>
    </source>
</evidence>
<evidence type="ECO:0000256" key="3">
    <source>
        <dbReference type="ARBA" id="ARBA00022723"/>
    </source>
</evidence>
<dbReference type="CDD" id="cd08168">
    <property type="entry name" value="Cytochrom_C3"/>
    <property type="match status" value="1"/>
</dbReference>
<sequence length="191" mass="21029">MGLCMHRFDQAFRFVLPAGAVAVLLTVLSVGWFTQPDRFAKGYAPEQPIPFSHELHAGTLRMQCQYCHSGVDKSRVAGIPSVDLCMGCHKVTKTDTPAIQKLTQVANSGQPMLWQRVHTLPDHVFFDHRPHVNAGITCQSCHGEVQTMKVVTREMGMRMGNCLACHRDPHAALPAGSKITRGAENCAACHR</sequence>
<evidence type="ECO:0000256" key="4">
    <source>
        <dbReference type="ARBA" id="ARBA00022982"/>
    </source>
</evidence>
<evidence type="ECO:0000259" key="8">
    <source>
        <dbReference type="Pfam" id="PF14522"/>
    </source>
</evidence>
<keyword evidence="2" id="KW-0349">Heme</keyword>
<evidence type="ECO:0000256" key="1">
    <source>
        <dbReference type="ARBA" id="ARBA00022448"/>
    </source>
</evidence>
<evidence type="ECO:0000259" key="7">
    <source>
        <dbReference type="Pfam" id="PF02085"/>
    </source>
</evidence>
<dbReference type="InterPro" id="IPR020942">
    <property type="entry name" value="Cyt_c_III_dom"/>
</dbReference>
<protein>
    <submittedName>
        <fullName evidence="9">Class III cytochrome C domain protein</fullName>
    </submittedName>
</protein>
<keyword evidence="3" id="KW-0479">Metal-binding</keyword>
<dbReference type="PRINTS" id="PR00609">
    <property type="entry name" value="CYTOCHROMEC3"/>
</dbReference>
<keyword evidence="10" id="KW-1185">Reference proteome</keyword>
<dbReference type="InterPro" id="IPR002322">
    <property type="entry name" value="Cyt_c_III"/>
</dbReference>
<dbReference type="Pfam" id="PF14522">
    <property type="entry name" value="Cytochrome_C7"/>
    <property type="match status" value="1"/>
</dbReference>
<keyword evidence="6" id="KW-1133">Transmembrane helix</keyword>
<dbReference type="Gene3D" id="3.90.10.10">
    <property type="entry name" value="Cytochrome C3"/>
    <property type="match status" value="2"/>
</dbReference>
<keyword evidence="6" id="KW-0472">Membrane</keyword>
<evidence type="ECO:0000256" key="5">
    <source>
        <dbReference type="ARBA" id="ARBA00023004"/>
    </source>
</evidence>
<dbReference type="SUPFAM" id="SSF48695">
    <property type="entry name" value="Multiheme cytochromes"/>
    <property type="match status" value="1"/>
</dbReference>
<proteinExistence type="predicted"/>
<reference evidence="9" key="1">
    <citation type="journal article" date="2023" name="Antonie Van Leeuwenhoek">
        <title>Mesoterricola silvestris gen. nov., sp. nov., Mesoterricola sediminis sp. nov., Geothrix oryzae sp. nov., Geothrix edaphica sp. nov., Geothrix rubra sp. nov., and Geothrix limicola sp. nov., six novel members of Acidobacteriota isolated from soils.</title>
        <authorList>
            <person name="Itoh H."/>
            <person name="Sugisawa Y."/>
            <person name="Mise K."/>
            <person name="Xu Z."/>
            <person name="Kuniyasu M."/>
            <person name="Ushijima N."/>
            <person name="Kawano K."/>
            <person name="Kobayashi E."/>
            <person name="Shiratori Y."/>
            <person name="Masuda Y."/>
            <person name="Senoo K."/>
        </authorList>
    </citation>
    <scope>NUCLEOTIDE SEQUENCE</scope>
    <source>
        <strain evidence="9">Red802</strain>
    </source>
</reference>
<evidence type="ECO:0000256" key="2">
    <source>
        <dbReference type="ARBA" id="ARBA00022617"/>
    </source>
</evidence>
<dbReference type="Pfam" id="PF02085">
    <property type="entry name" value="Cytochrom_CIII"/>
    <property type="match status" value="1"/>
</dbReference>
<dbReference type="PANTHER" id="PTHR39425">
    <property type="entry name" value="LIPOPROTEIN CYTOCHROME C"/>
    <property type="match status" value="1"/>
</dbReference>
<feature type="domain" description="Cytochrome c7-like" evidence="8">
    <location>
        <begin position="125"/>
        <end position="191"/>
    </location>
</feature>
<name>A0ABQ5PUF0_9BACT</name>
<gene>
    <name evidence="9" type="ORF">GETHED_00750</name>
</gene>
<feature type="domain" description="Class III cytochrome C" evidence="7">
    <location>
        <begin position="43"/>
        <end position="96"/>
    </location>
</feature>
<evidence type="ECO:0000256" key="6">
    <source>
        <dbReference type="SAM" id="Phobius"/>
    </source>
</evidence>
<evidence type="ECO:0000313" key="9">
    <source>
        <dbReference type="EMBL" id="GLH65711.1"/>
    </source>
</evidence>
<dbReference type="EMBL" id="BSDC01000001">
    <property type="protein sequence ID" value="GLH65711.1"/>
    <property type="molecule type" value="Genomic_DNA"/>
</dbReference>
<feature type="transmembrane region" description="Helical" evidence="6">
    <location>
        <begin position="12"/>
        <end position="33"/>
    </location>
</feature>
<organism evidence="9 10">
    <name type="scientific">Geothrix edaphica</name>
    <dbReference type="NCBI Taxonomy" id="2927976"/>
    <lineage>
        <taxon>Bacteria</taxon>
        <taxon>Pseudomonadati</taxon>
        <taxon>Acidobacteriota</taxon>
        <taxon>Holophagae</taxon>
        <taxon>Holophagales</taxon>
        <taxon>Holophagaceae</taxon>
        <taxon>Geothrix</taxon>
    </lineage>
</organism>
<dbReference type="InterPro" id="IPR029467">
    <property type="entry name" value="Cyt_c7-like"/>
</dbReference>